<dbReference type="Proteomes" id="UP000005551">
    <property type="component" value="Unassembled WGS sequence"/>
</dbReference>
<name>I5C3L3_9BACT</name>
<dbReference type="Pfam" id="PF00903">
    <property type="entry name" value="Glyoxalase"/>
    <property type="match status" value="1"/>
</dbReference>
<sequence>MNYLLPLLLCFLVLGCQSDAEKIKRLGQLSAFMEMVAAEVKPIALSAPMTPSELDEIWEEATRMAEEAGVELYREPSLIRTLLFPTGAGADREVLLVYKGNALAAYLDLKEHQEQLEEEQVARRFGRLLGYPTTYVNTLLATNSSFRSLPDFGIQGTNIFLYYEDLPAAEQFYGELLGLEKVSDYGFAQTFRIAQDAFLTLVDATIGRHQSDEPKTVAIALLTDALPDWYTYLQAEGVEIKYPYKPKEGAAHDGFVVVDPEGYLLEFETFKQHPENEVLLPQLRRYAPLELHSVGSTSRKGFYGAVYWMYYEDLQEAALFYTETIGLPLRVDQGWAHVYQASETGYIGLVDERRGMHRFTEKKGASMALLVADWEAGMRMCRLPLLSRCIKISM</sequence>
<organism evidence="2 3">
    <name type="scientific">Nitritalea halalkaliphila LW7</name>
    <dbReference type="NCBI Taxonomy" id="1189621"/>
    <lineage>
        <taxon>Bacteria</taxon>
        <taxon>Pseudomonadati</taxon>
        <taxon>Bacteroidota</taxon>
        <taxon>Cytophagia</taxon>
        <taxon>Cytophagales</taxon>
        <taxon>Cyclobacteriaceae</taxon>
        <taxon>Nitritalea</taxon>
    </lineage>
</organism>
<comment type="caution">
    <text evidence="2">The sequence shown here is derived from an EMBL/GenBank/DDBJ whole genome shotgun (WGS) entry which is preliminary data.</text>
</comment>
<keyword evidence="2" id="KW-0223">Dioxygenase</keyword>
<evidence type="ECO:0000313" key="2">
    <source>
        <dbReference type="EMBL" id="EIM76415.1"/>
    </source>
</evidence>
<dbReference type="InterPro" id="IPR004360">
    <property type="entry name" value="Glyas_Fos-R_dOase_dom"/>
</dbReference>
<keyword evidence="2" id="KW-0560">Oxidoreductase</keyword>
<feature type="domain" description="VOC" evidence="1">
    <location>
        <begin position="153"/>
        <end position="270"/>
    </location>
</feature>
<dbReference type="GO" id="GO:0051213">
    <property type="term" value="F:dioxygenase activity"/>
    <property type="evidence" value="ECO:0007669"/>
    <property type="project" value="UniProtKB-KW"/>
</dbReference>
<dbReference type="PATRIC" id="fig|1189621.3.peg.2160"/>
<dbReference type="SUPFAM" id="SSF54593">
    <property type="entry name" value="Glyoxalase/Bleomycin resistance protein/Dihydroxybiphenyl dioxygenase"/>
    <property type="match status" value="2"/>
</dbReference>
<reference evidence="2 3" key="1">
    <citation type="submission" date="2012-05" db="EMBL/GenBank/DDBJ databases">
        <title>Genome sequence of Nitritalea halalkaliphila LW7.</title>
        <authorList>
            <person name="Jangir P.K."/>
            <person name="Singh A."/>
            <person name="Shivaji S."/>
            <person name="Sharma R."/>
        </authorList>
    </citation>
    <scope>NUCLEOTIDE SEQUENCE [LARGE SCALE GENOMIC DNA]</scope>
    <source>
        <strain evidence="2 3">LW7</strain>
    </source>
</reference>
<dbReference type="PROSITE" id="PS51819">
    <property type="entry name" value="VOC"/>
    <property type="match status" value="1"/>
</dbReference>
<dbReference type="AlphaFoldDB" id="I5C3L3"/>
<dbReference type="InterPro" id="IPR037523">
    <property type="entry name" value="VOC_core"/>
</dbReference>
<dbReference type="EMBL" id="AJYA01000021">
    <property type="protein sequence ID" value="EIM76415.1"/>
    <property type="molecule type" value="Genomic_DNA"/>
</dbReference>
<accession>I5C3L3</accession>
<evidence type="ECO:0000259" key="1">
    <source>
        <dbReference type="PROSITE" id="PS51819"/>
    </source>
</evidence>
<evidence type="ECO:0000313" key="3">
    <source>
        <dbReference type="Proteomes" id="UP000005551"/>
    </source>
</evidence>
<gene>
    <name evidence="2" type="ORF">A3SI_10384</name>
</gene>
<dbReference type="RefSeq" id="WP_009055061.1">
    <property type="nucleotide sequence ID" value="NZ_AJYA01000021.1"/>
</dbReference>
<dbReference type="Gene3D" id="3.10.180.10">
    <property type="entry name" value="2,3-Dihydroxybiphenyl 1,2-Dioxygenase, domain 1"/>
    <property type="match status" value="1"/>
</dbReference>
<dbReference type="InterPro" id="IPR029068">
    <property type="entry name" value="Glyas_Bleomycin-R_OHBP_Dase"/>
</dbReference>
<proteinExistence type="predicted"/>
<keyword evidence="3" id="KW-1185">Reference proteome</keyword>
<dbReference type="STRING" id="1189621.A3SI_10384"/>
<protein>
    <submittedName>
        <fullName evidence="2">Glyoxalase/bleomycin resistance protein/dioxygenase</fullName>
    </submittedName>
</protein>